<dbReference type="PROSITE" id="PS00778">
    <property type="entry name" value="HIS_ACID_PHOSPHAT_2"/>
    <property type="match status" value="1"/>
</dbReference>
<dbReference type="PANTHER" id="PTHR11567">
    <property type="entry name" value="ACID PHOSPHATASE-RELATED"/>
    <property type="match status" value="1"/>
</dbReference>
<dbReference type="EMBL" id="KZ302094">
    <property type="protein sequence ID" value="PFH47755.1"/>
    <property type="molecule type" value="Genomic_DNA"/>
</dbReference>
<dbReference type="AlphaFoldDB" id="A0A2A9N9T0"/>
<feature type="signal peptide" evidence="3">
    <location>
        <begin position="1"/>
        <end position="21"/>
    </location>
</feature>
<dbReference type="InterPro" id="IPR029033">
    <property type="entry name" value="His_PPase_superfam"/>
</dbReference>
<dbReference type="CDD" id="cd07061">
    <property type="entry name" value="HP_HAP_like"/>
    <property type="match status" value="1"/>
</dbReference>
<evidence type="ECO:0000313" key="5">
    <source>
        <dbReference type="Proteomes" id="UP000242287"/>
    </source>
</evidence>
<dbReference type="InterPro" id="IPR050645">
    <property type="entry name" value="Histidine_acid_phosphatase"/>
</dbReference>
<dbReference type="OrthoDB" id="10257284at2759"/>
<dbReference type="InterPro" id="IPR033379">
    <property type="entry name" value="Acid_Pase_AS"/>
</dbReference>
<dbReference type="Gene3D" id="3.40.50.1240">
    <property type="entry name" value="Phosphoglycerate mutase-like"/>
    <property type="match status" value="1"/>
</dbReference>
<evidence type="ECO:0000256" key="2">
    <source>
        <dbReference type="ARBA" id="ARBA00022801"/>
    </source>
</evidence>
<dbReference type="Proteomes" id="UP000242287">
    <property type="component" value="Unassembled WGS sequence"/>
</dbReference>
<keyword evidence="2" id="KW-0378">Hydrolase</keyword>
<evidence type="ECO:0000256" key="3">
    <source>
        <dbReference type="SAM" id="SignalP"/>
    </source>
</evidence>
<accession>A0A2A9N9T0</accession>
<keyword evidence="5" id="KW-1185">Reference proteome</keyword>
<feature type="chain" id="PRO_5012247806" description="Acid phosphatase" evidence="3">
    <location>
        <begin position="22"/>
        <end position="491"/>
    </location>
</feature>
<sequence>MFSVSFVTLALLLALTNFTAATQVNPDSINTSSLTQKQAEEMNFGLNLSNNAAVTPPFVYRPPQVPLEVEQYPVAPNGLELEQVHIYIRHGERTPVGVRLAGPPANIPENWIMCKTVREFQAAVSQYSTENQGDDALWSRRGVERRNGTTVDGECLLGGLTDTGRQSTFNYGAALRRLYVDKLSFLPDKLATSGEIYLRSTNMPRTMESLQHVLHGIYPISKCDPSALPPILLRNGKDENLYGNTYACKRLELLQLGFAKAAAAAYNPTLEPLDNKVSKYIGGNPVRLDGKPRASGIMDTIRAAVAHGIRVPPEFEDKVIVDTIERGIVAEWFAGTYKTEEVRRLGMGPLLSDVARKMQQKADKRDQDPLKLLIHATHDTAIAAICATLDVFDDLWPAFTASVTFELFKKSEQEDAASKQGVLSSFMSRPAVEHYVRMRYQNKNMALPACAEEGKHLPGHPEFCTLAAFRERIRQLTPVDWETECSISGRS</sequence>
<protein>
    <recommendedName>
        <fullName evidence="6">Acid phosphatase</fullName>
    </recommendedName>
</protein>
<evidence type="ECO:0008006" key="6">
    <source>
        <dbReference type="Google" id="ProtNLM"/>
    </source>
</evidence>
<dbReference type="InterPro" id="IPR000560">
    <property type="entry name" value="His_Pase_clade-2"/>
</dbReference>
<dbReference type="GO" id="GO:0016791">
    <property type="term" value="F:phosphatase activity"/>
    <property type="evidence" value="ECO:0007669"/>
    <property type="project" value="TreeGrafter"/>
</dbReference>
<proteinExistence type="inferred from homology"/>
<dbReference type="STRING" id="703135.A0A2A9N9T0"/>
<dbReference type="PANTHER" id="PTHR11567:SF110">
    <property type="entry name" value="2-PHOSPHOXYLOSE PHOSPHATASE 1"/>
    <property type="match status" value="1"/>
</dbReference>
<gene>
    <name evidence="4" type="ORF">AMATHDRAFT_66976</name>
</gene>
<evidence type="ECO:0000256" key="1">
    <source>
        <dbReference type="ARBA" id="ARBA00005375"/>
    </source>
</evidence>
<keyword evidence="3" id="KW-0732">Signal</keyword>
<name>A0A2A9N9T0_9AGAR</name>
<dbReference type="SUPFAM" id="SSF53254">
    <property type="entry name" value="Phosphoglycerate mutase-like"/>
    <property type="match status" value="1"/>
</dbReference>
<organism evidence="4 5">
    <name type="scientific">Amanita thiersii Skay4041</name>
    <dbReference type="NCBI Taxonomy" id="703135"/>
    <lineage>
        <taxon>Eukaryota</taxon>
        <taxon>Fungi</taxon>
        <taxon>Dikarya</taxon>
        <taxon>Basidiomycota</taxon>
        <taxon>Agaricomycotina</taxon>
        <taxon>Agaricomycetes</taxon>
        <taxon>Agaricomycetidae</taxon>
        <taxon>Agaricales</taxon>
        <taxon>Pluteineae</taxon>
        <taxon>Amanitaceae</taxon>
        <taxon>Amanita</taxon>
    </lineage>
</organism>
<dbReference type="Pfam" id="PF00328">
    <property type="entry name" value="His_Phos_2"/>
    <property type="match status" value="1"/>
</dbReference>
<evidence type="ECO:0000313" key="4">
    <source>
        <dbReference type="EMBL" id="PFH47755.1"/>
    </source>
</evidence>
<comment type="similarity">
    <text evidence="1">Belongs to the histidine acid phosphatase family.</text>
</comment>
<reference evidence="4 5" key="1">
    <citation type="submission" date="2014-02" db="EMBL/GenBank/DDBJ databases">
        <title>Transposable element dynamics among asymbiotic and ectomycorrhizal Amanita fungi.</title>
        <authorList>
            <consortium name="DOE Joint Genome Institute"/>
            <person name="Hess J."/>
            <person name="Skrede I."/>
            <person name="Wolfe B."/>
            <person name="LaButti K."/>
            <person name="Ohm R.A."/>
            <person name="Grigoriev I.V."/>
            <person name="Pringle A."/>
        </authorList>
    </citation>
    <scope>NUCLEOTIDE SEQUENCE [LARGE SCALE GENOMIC DNA]</scope>
    <source>
        <strain evidence="4 5">SKay4041</strain>
    </source>
</reference>